<proteinExistence type="predicted"/>
<dbReference type="Proteomes" id="UP000184394">
    <property type="component" value="Unassembled WGS sequence"/>
</dbReference>
<name>A0A1M7K2Q7_RUMFL</name>
<feature type="compositionally biased region" description="Basic and acidic residues" evidence="1">
    <location>
        <begin position="40"/>
        <end position="56"/>
    </location>
</feature>
<feature type="compositionally biased region" description="Pro residues" evidence="1">
    <location>
        <begin position="17"/>
        <end position="26"/>
    </location>
</feature>
<dbReference type="AlphaFoldDB" id="A0A1M7K2Q7"/>
<sequence length="253" mass="28851">MSLPRFSEDKKPKEPKPSPPTPPKPQTEPKQQTAYFTREQMIKEAERIHREYEQSRKAQRQGAAVMESQKPHKQETPLPELNAIETRVREMAEEIGVSSVDAQRDERVLLLVTATLKMCQLLKNYSTAINGEIQRLSEHQMQNLSLQEQYAKSVRTEVSDSVYSIYHQVKAQEKEAINELMQYVQANSDQMEKDITSCTDSVKSATIAAKNASKQISESVKRFCTVRTIGDLLYYAAPVAVVIDVLLRLFNFT</sequence>
<gene>
    <name evidence="2" type="ORF">SAMN04487860_10768</name>
</gene>
<evidence type="ECO:0000313" key="2">
    <source>
        <dbReference type="EMBL" id="SHM59546.1"/>
    </source>
</evidence>
<evidence type="ECO:0000256" key="1">
    <source>
        <dbReference type="SAM" id="MobiDB-lite"/>
    </source>
</evidence>
<accession>A0A1M7K2Q7</accession>
<organism evidence="2 3">
    <name type="scientific">Ruminococcus flavefaciens</name>
    <dbReference type="NCBI Taxonomy" id="1265"/>
    <lineage>
        <taxon>Bacteria</taxon>
        <taxon>Bacillati</taxon>
        <taxon>Bacillota</taxon>
        <taxon>Clostridia</taxon>
        <taxon>Eubacteriales</taxon>
        <taxon>Oscillospiraceae</taxon>
        <taxon>Ruminococcus</taxon>
    </lineage>
</organism>
<protein>
    <submittedName>
        <fullName evidence="2">Uncharacterized protein</fullName>
    </submittedName>
</protein>
<feature type="region of interest" description="Disordered" evidence="1">
    <location>
        <begin position="1"/>
        <end position="76"/>
    </location>
</feature>
<evidence type="ECO:0000313" key="3">
    <source>
        <dbReference type="Proteomes" id="UP000184394"/>
    </source>
</evidence>
<dbReference type="EMBL" id="FRCT01000007">
    <property type="protein sequence ID" value="SHM59546.1"/>
    <property type="molecule type" value="Genomic_DNA"/>
</dbReference>
<feature type="compositionally biased region" description="Basic and acidic residues" evidence="1">
    <location>
        <begin position="1"/>
        <end position="16"/>
    </location>
</feature>
<reference evidence="2 3" key="1">
    <citation type="submission" date="2016-11" db="EMBL/GenBank/DDBJ databases">
        <authorList>
            <person name="Jaros S."/>
            <person name="Januszkiewicz K."/>
            <person name="Wedrychowicz H."/>
        </authorList>
    </citation>
    <scope>NUCLEOTIDE SEQUENCE [LARGE SCALE GENOMIC DNA]</scope>
    <source>
        <strain evidence="2 3">Y1</strain>
    </source>
</reference>